<reference evidence="2 3" key="1">
    <citation type="journal article" date="2016" name="Mol. Biol. Evol.">
        <title>Comparative Genomics of Early-Diverging Mushroom-Forming Fungi Provides Insights into the Origins of Lignocellulose Decay Capabilities.</title>
        <authorList>
            <person name="Nagy L.G."/>
            <person name="Riley R."/>
            <person name="Tritt A."/>
            <person name="Adam C."/>
            <person name="Daum C."/>
            <person name="Floudas D."/>
            <person name="Sun H."/>
            <person name="Yadav J.S."/>
            <person name="Pangilinan J."/>
            <person name="Larsson K.H."/>
            <person name="Matsuura K."/>
            <person name="Barry K."/>
            <person name="Labutti K."/>
            <person name="Kuo R."/>
            <person name="Ohm R.A."/>
            <person name="Bhattacharya S.S."/>
            <person name="Shirouzu T."/>
            <person name="Yoshinaga Y."/>
            <person name="Martin F.M."/>
            <person name="Grigoriev I.V."/>
            <person name="Hibbett D.S."/>
        </authorList>
    </citation>
    <scope>NUCLEOTIDE SEQUENCE [LARGE SCALE GENOMIC DNA]</scope>
    <source>
        <strain evidence="2 3">HHB12029</strain>
    </source>
</reference>
<proteinExistence type="predicted"/>
<gene>
    <name evidence="2" type="ORF">EXIGLDRAFT_769907</name>
</gene>
<protein>
    <submittedName>
        <fullName evidence="2">Uncharacterized protein</fullName>
    </submittedName>
</protein>
<accession>A0A165H551</accession>
<name>A0A165H551_EXIGL</name>
<dbReference type="InParanoid" id="A0A165H551"/>
<evidence type="ECO:0000256" key="1">
    <source>
        <dbReference type="SAM" id="Phobius"/>
    </source>
</evidence>
<feature type="transmembrane region" description="Helical" evidence="1">
    <location>
        <begin position="6"/>
        <end position="32"/>
    </location>
</feature>
<keyword evidence="1" id="KW-1133">Transmembrane helix</keyword>
<evidence type="ECO:0000313" key="2">
    <source>
        <dbReference type="EMBL" id="KZV91468.1"/>
    </source>
</evidence>
<dbReference type="Proteomes" id="UP000077266">
    <property type="component" value="Unassembled WGS sequence"/>
</dbReference>
<feature type="transmembrane region" description="Helical" evidence="1">
    <location>
        <begin position="158"/>
        <end position="181"/>
    </location>
</feature>
<keyword evidence="1" id="KW-0472">Membrane</keyword>
<feature type="transmembrane region" description="Helical" evidence="1">
    <location>
        <begin position="41"/>
        <end position="58"/>
    </location>
</feature>
<keyword evidence="1" id="KW-0812">Transmembrane</keyword>
<keyword evidence="3" id="KW-1185">Reference proteome</keyword>
<dbReference type="AlphaFoldDB" id="A0A165H551"/>
<sequence>MGREQWLDGVLVGVVAYGVHATLFFTTLTLLWHNKRKNSTWIAYICVLFITSSIASGSRMRTIQLGFINERNYPGGPWAWITQLNPFPHVISMSAYLVNAWFQNGLLLYRMWIITGRKTLLIAFPGLGQTIYDKETISDQASWEGWEEIEKTFNYTAAYLFTAYIIVAVAFNVLLTAAIAAKLLIVRERLGNYLRDDLGKYVTASAILIESAAMYSVIGIVFVVFHGTKNPIQNLVLPTLSQVQSIASLLIIMRIAQDLAWSPAMGARVSTARNSTWETRITSSSALKFPKTSTELENEQHADAFSLKERLEV</sequence>
<organism evidence="2 3">
    <name type="scientific">Exidia glandulosa HHB12029</name>
    <dbReference type="NCBI Taxonomy" id="1314781"/>
    <lineage>
        <taxon>Eukaryota</taxon>
        <taxon>Fungi</taxon>
        <taxon>Dikarya</taxon>
        <taxon>Basidiomycota</taxon>
        <taxon>Agaricomycotina</taxon>
        <taxon>Agaricomycetes</taxon>
        <taxon>Auriculariales</taxon>
        <taxon>Exidiaceae</taxon>
        <taxon>Exidia</taxon>
    </lineage>
</organism>
<feature type="transmembrane region" description="Helical" evidence="1">
    <location>
        <begin position="201"/>
        <end position="225"/>
    </location>
</feature>
<evidence type="ECO:0000313" key="3">
    <source>
        <dbReference type="Proteomes" id="UP000077266"/>
    </source>
</evidence>
<feature type="transmembrane region" description="Helical" evidence="1">
    <location>
        <begin position="78"/>
        <end position="102"/>
    </location>
</feature>
<dbReference type="EMBL" id="KV426027">
    <property type="protein sequence ID" value="KZV91468.1"/>
    <property type="molecule type" value="Genomic_DNA"/>
</dbReference>